<name>A0A1G8G904_9NOCA</name>
<sequence>MTSTGSPVIRHDDVSRRAGLVHLFAQVLVKPLFTYWPLTDRGLAALARLEQAVDLLPKPRGVDIETVRLGGVRCERITHPRTATGDLRGASILYFHGGGFVFCGLATHRPLCGLLAAASGVPVTSVEYRQLPEGAIGASVADALAAYAALVEECEDPSKVIVAGDSAGGYLAMKIAEVATSLGLPAPVAVIGYSPLLNLDFEAHDRALLSRDAYLPLDKVIAVKERWLAGPDVIPGAQSPVDADPRGFPPVFFSAAENEMLRPDLEAMTATLHAAGRTVETHLWRGQIHAFPVIGKILRESRAIIGLSIDFAERAIGARRDVETGTDGVSDEATGRGGSAATS</sequence>
<evidence type="ECO:0000256" key="1">
    <source>
        <dbReference type="ARBA" id="ARBA00010515"/>
    </source>
</evidence>
<dbReference type="InterPro" id="IPR029058">
    <property type="entry name" value="AB_hydrolase_fold"/>
</dbReference>
<reference evidence="4 5" key="1">
    <citation type="submission" date="2016-10" db="EMBL/GenBank/DDBJ databases">
        <authorList>
            <person name="de Groot N.N."/>
        </authorList>
    </citation>
    <scope>NUCLEOTIDE SEQUENCE [LARGE SCALE GENOMIC DNA]</scope>
    <source>
        <strain evidence="4 5">DSM 44892</strain>
    </source>
</reference>
<dbReference type="Proteomes" id="UP000183263">
    <property type="component" value="Unassembled WGS sequence"/>
</dbReference>
<accession>A0A1G8G904</accession>
<organism evidence="4 5">
    <name type="scientific">Rhodococcus triatomae</name>
    <dbReference type="NCBI Taxonomy" id="300028"/>
    <lineage>
        <taxon>Bacteria</taxon>
        <taxon>Bacillati</taxon>
        <taxon>Actinomycetota</taxon>
        <taxon>Actinomycetes</taxon>
        <taxon>Mycobacteriales</taxon>
        <taxon>Nocardiaceae</taxon>
        <taxon>Rhodococcus</taxon>
    </lineage>
</organism>
<dbReference type="OrthoDB" id="128186at2"/>
<evidence type="ECO:0000313" key="4">
    <source>
        <dbReference type="EMBL" id="SDH90770.1"/>
    </source>
</evidence>
<dbReference type="InterPro" id="IPR033140">
    <property type="entry name" value="Lipase_GDXG_put_SER_AS"/>
</dbReference>
<dbReference type="InterPro" id="IPR050300">
    <property type="entry name" value="GDXG_lipolytic_enzyme"/>
</dbReference>
<evidence type="ECO:0000259" key="3">
    <source>
        <dbReference type="Pfam" id="PF07859"/>
    </source>
</evidence>
<dbReference type="EMBL" id="FNDN01000004">
    <property type="protein sequence ID" value="SDH90770.1"/>
    <property type="molecule type" value="Genomic_DNA"/>
</dbReference>
<keyword evidence="2" id="KW-0378">Hydrolase</keyword>
<keyword evidence="5" id="KW-1185">Reference proteome</keyword>
<dbReference type="PROSITE" id="PS01174">
    <property type="entry name" value="LIPASE_GDXG_SER"/>
    <property type="match status" value="1"/>
</dbReference>
<evidence type="ECO:0000313" key="5">
    <source>
        <dbReference type="Proteomes" id="UP000183263"/>
    </source>
</evidence>
<gene>
    <name evidence="4" type="ORF">SAMN05444695_1048</name>
</gene>
<dbReference type="SUPFAM" id="SSF53474">
    <property type="entry name" value="alpha/beta-Hydrolases"/>
    <property type="match status" value="1"/>
</dbReference>
<protein>
    <submittedName>
        <fullName evidence="4">Triacylglycerol lipase</fullName>
    </submittedName>
</protein>
<dbReference type="PANTHER" id="PTHR48081">
    <property type="entry name" value="AB HYDROLASE SUPERFAMILY PROTEIN C4A8.06C"/>
    <property type="match status" value="1"/>
</dbReference>
<dbReference type="Gene3D" id="3.40.50.1820">
    <property type="entry name" value="alpha/beta hydrolase"/>
    <property type="match status" value="1"/>
</dbReference>
<dbReference type="AlphaFoldDB" id="A0A1G8G904"/>
<dbReference type="GO" id="GO:0004806">
    <property type="term" value="F:triacylglycerol lipase activity"/>
    <property type="evidence" value="ECO:0007669"/>
    <property type="project" value="TreeGrafter"/>
</dbReference>
<dbReference type="InterPro" id="IPR013094">
    <property type="entry name" value="AB_hydrolase_3"/>
</dbReference>
<proteinExistence type="inferred from homology"/>
<comment type="similarity">
    <text evidence="1">Belongs to the 'GDXG' lipolytic enzyme family.</text>
</comment>
<feature type="domain" description="Alpha/beta hydrolase fold-3" evidence="3">
    <location>
        <begin position="92"/>
        <end position="291"/>
    </location>
</feature>
<dbReference type="PANTHER" id="PTHR48081:SF30">
    <property type="entry name" value="ACETYL-HYDROLASE LIPR-RELATED"/>
    <property type="match status" value="1"/>
</dbReference>
<dbReference type="Pfam" id="PF07859">
    <property type="entry name" value="Abhydrolase_3"/>
    <property type="match status" value="1"/>
</dbReference>
<evidence type="ECO:0000256" key="2">
    <source>
        <dbReference type="ARBA" id="ARBA00022801"/>
    </source>
</evidence>
<dbReference type="RefSeq" id="WP_083342967.1">
    <property type="nucleotide sequence ID" value="NZ_CP048813.1"/>
</dbReference>